<dbReference type="GeneID" id="25904800"/>
<evidence type="ECO:0000256" key="2">
    <source>
        <dbReference type="ARBA" id="ARBA00022723"/>
    </source>
</evidence>
<keyword evidence="6" id="KW-1185">Reference proteome</keyword>
<comment type="cofactor">
    <cofactor evidence="1">
        <name>Zn(2+)</name>
        <dbReference type="ChEBI" id="CHEBI:29105"/>
    </cofactor>
</comment>
<dbReference type="EMBL" id="KQ241832">
    <property type="protein sequence ID" value="KNC83455.1"/>
    <property type="molecule type" value="Genomic_DNA"/>
</dbReference>
<dbReference type="SUPFAM" id="SSF51735">
    <property type="entry name" value="NAD(P)-binding Rossmann-fold domains"/>
    <property type="match status" value="1"/>
</dbReference>
<feature type="domain" description="Alcohol dehydrogenase-like C-terminal" evidence="4">
    <location>
        <begin position="3"/>
        <end position="114"/>
    </location>
</feature>
<dbReference type="GO" id="GO:0046872">
    <property type="term" value="F:metal ion binding"/>
    <property type="evidence" value="ECO:0007669"/>
    <property type="project" value="UniProtKB-KW"/>
</dbReference>
<organism evidence="5 6">
    <name type="scientific">Sphaeroforma arctica JP610</name>
    <dbReference type="NCBI Taxonomy" id="667725"/>
    <lineage>
        <taxon>Eukaryota</taxon>
        <taxon>Ichthyosporea</taxon>
        <taxon>Ichthyophonida</taxon>
        <taxon>Sphaeroforma</taxon>
    </lineage>
</organism>
<dbReference type="STRING" id="667725.A0A0L0G2Z8"/>
<evidence type="ECO:0000256" key="3">
    <source>
        <dbReference type="ARBA" id="ARBA00022833"/>
    </source>
</evidence>
<dbReference type="PANTHER" id="PTHR42813">
    <property type="entry name" value="ZINC-TYPE ALCOHOL DEHYDROGENASE-LIKE"/>
    <property type="match status" value="1"/>
</dbReference>
<dbReference type="AlphaFoldDB" id="A0A0L0G2Z8"/>
<evidence type="ECO:0000259" key="4">
    <source>
        <dbReference type="Pfam" id="PF00107"/>
    </source>
</evidence>
<dbReference type="InterPro" id="IPR036291">
    <property type="entry name" value="NAD(P)-bd_dom_sf"/>
</dbReference>
<dbReference type="eggNOG" id="KOG0024">
    <property type="taxonomic scope" value="Eukaryota"/>
</dbReference>
<accession>A0A0L0G2Z8</accession>
<proteinExistence type="predicted"/>
<dbReference type="RefSeq" id="XP_014157357.1">
    <property type="nucleotide sequence ID" value="XM_014301882.1"/>
</dbReference>
<dbReference type="Proteomes" id="UP000054560">
    <property type="component" value="Unassembled WGS sequence"/>
</dbReference>
<dbReference type="Pfam" id="PF00107">
    <property type="entry name" value="ADH_zinc_N"/>
    <property type="match status" value="1"/>
</dbReference>
<dbReference type="OrthoDB" id="442947at2759"/>
<keyword evidence="2" id="KW-0479">Metal-binding</keyword>
<dbReference type="PANTHER" id="PTHR42813:SF2">
    <property type="entry name" value="DEHYDROGENASE, ZINC-CONTAINING, PUTATIVE (AFU_ORTHOLOGUE AFUA_2G02810)-RELATED"/>
    <property type="match status" value="1"/>
</dbReference>
<keyword evidence="3" id="KW-0862">Zinc</keyword>
<dbReference type="Gene3D" id="3.40.50.720">
    <property type="entry name" value="NAD(P)-binding Rossmann-like Domain"/>
    <property type="match status" value="1"/>
</dbReference>
<evidence type="ECO:0000313" key="5">
    <source>
        <dbReference type="EMBL" id="KNC83455.1"/>
    </source>
</evidence>
<evidence type="ECO:0000313" key="6">
    <source>
        <dbReference type="Proteomes" id="UP000054560"/>
    </source>
</evidence>
<sequence length="172" mass="18276">MGPVGMLALLSAFKKGALPGRTFAIDCVPERLSKAKEIGAIPINFKEDSPQKVIMQHVGRLADSVLECVGSGPSLSTAFQLVRPGGTLSSIGVATDATLPFAPASCYDKNITLRFGRVPLAVFQGKKSPFLGLESRPDLCMRSRLLMSSNAHVCEIISTTSTRPFGPEPTTN</sequence>
<reference evidence="5 6" key="1">
    <citation type="submission" date="2011-02" db="EMBL/GenBank/DDBJ databases">
        <title>The Genome Sequence of Sphaeroforma arctica JP610.</title>
        <authorList>
            <consortium name="The Broad Institute Genome Sequencing Platform"/>
            <person name="Russ C."/>
            <person name="Cuomo C."/>
            <person name="Young S.K."/>
            <person name="Zeng Q."/>
            <person name="Gargeya S."/>
            <person name="Alvarado L."/>
            <person name="Berlin A."/>
            <person name="Chapman S.B."/>
            <person name="Chen Z."/>
            <person name="Freedman E."/>
            <person name="Gellesch M."/>
            <person name="Goldberg J."/>
            <person name="Griggs A."/>
            <person name="Gujja S."/>
            <person name="Heilman E."/>
            <person name="Heiman D."/>
            <person name="Howarth C."/>
            <person name="Mehta T."/>
            <person name="Neiman D."/>
            <person name="Pearson M."/>
            <person name="Roberts A."/>
            <person name="Saif S."/>
            <person name="Shea T."/>
            <person name="Shenoy N."/>
            <person name="Sisk P."/>
            <person name="Stolte C."/>
            <person name="Sykes S."/>
            <person name="White J."/>
            <person name="Yandava C."/>
            <person name="Burger G."/>
            <person name="Gray M.W."/>
            <person name="Holland P.W.H."/>
            <person name="King N."/>
            <person name="Lang F.B.F."/>
            <person name="Roger A.J."/>
            <person name="Ruiz-Trillo I."/>
            <person name="Haas B."/>
            <person name="Nusbaum C."/>
            <person name="Birren B."/>
        </authorList>
    </citation>
    <scope>NUCLEOTIDE SEQUENCE [LARGE SCALE GENOMIC DNA]</scope>
    <source>
        <strain evidence="5 6">JP610</strain>
    </source>
</reference>
<name>A0A0L0G2Z8_9EUKA</name>
<dbReference type="InterPro" id="IPR013149">
    <property type="entry name" value="ADH-like_C"/>
</dbReference>
<evidence type="ECO:0000256" key="1">
    <source>
        <dbReference type="ARBA" id="ARBA00001947"/>
    </source>
</evidence>
<gene>
    <name evidence="5" type="ORF">SARC_04296</name>
</gene>
<protein>
    <recommendedName>
        <fullName evidence="4">Alcohol dehydrogenase-like C-terminal domain-containing protein</fullName>
    </recommendedName>
</protein>